<dbReference type="RefSeq" id="WP_264792148.1">
    <property type="nucleotide sequence ID" value="NZ_AP026867.1"/>
</dbReference>
<evidence type="ECO:0000313" key="2">
    <source>
        <dbReference type="Proteomes" id="UP001060919"/>
    </source>
</evidence>
<dbReference type="EMBL" id="AP026867">
    <property type="protein sequence ID" value="BDS10902.1"/>
    <property type="molecule type" value="Genomic_DNA"/>
</dbReference>
<evidence type="ECO:0000313" key="1">
    <source>
        <dbReference type="EMBL" id="BDS10902.1"/>
    </source>
</evidence>
<keyword evidence="2" id="KW-1185">Reference proteome</keyword>
<proteinExistence type="predicted"/>
<dbReference type="AlphaFoldDB" id="A0A916DS92"/>
<reference evidence="1" key="1">
    <citation type="submission" date="2022-09" db="EMBL/GenBank/DDBJ databases">
        <title>Aureispira anguillicida sp. nov., isolated from Leptocephalus of Japanese eel Anguilla japonica.</title>
        <authorList>
            <person name="Yuasa K."/>
            <person name="Mekata T."/>
            <person name="Ikunari K."/>
        </authorList>
    </citation>
    <scope>NUCLEOTIDE SEQUENCE</scope>
    <source>
        <strain evidence="1">EL160426</strain>
    </source>
</reference>
<organism evidence="1 2">
    <name type="scientific">Aureispira anguillae</name>
    <dbReference type="NCBI Taxonomy" id="2864201"/>
    <lineage>
        <taxon>Bacteria</taxon>
        <taxon>Pseudomonadati</taxon>
        <taxon>Bacteroidota</taxon>
        <taxon>Saprospiria</taxon>
        <taxon>Saprospirales</taxon>
        <taxon>Saprospiraceae</taxon>
        <taxon>Aureispira</taxon>
    </lineage>
</organism>
<dbReference type="KEGG" id="aup:AsAng_0016120"/>
<dbReference type="InterPro" id="IPR045948">
    <property type="entry name" value="DUF6368"/>
</dbReference>
<sequence>MGGPTSSILLKAIPTKLVWNEINSIVNNISKKVEGSSFWVKSTYPINGKIITTDENRPFYIESNEINTDYSVNEISQISDLLNIKPRYCLDVGAMCSKTIDHQILGELTLFIADKFDGIIDFGGALSPYYLLPNHLSKEDVNWSEIKPYFETMAKDIKGKIYSINYKTSLDKDWVFHICDVDFMRSWLKNKHFYMIK</sequence>
<protein>
    <submittedName>
        <fullName evidence="1">DUF6368 family protein</fullName>
    </submittedName>
</protein>
<name>A0A916DS92_9BACT</name>
<dbReference type="Proteomes" id="UP001060919">
    <property type="component" value="Chromosome"/>
</dbReference>
<gene>
    <name evidence="1" type="ORF">AsAng_0016120</name>
</gene>
<accession>A0A916DS92</accession>
<dbReference type="Pfam" id="PF19895">
    <property type="entry name" value="DUF6368"/>
    <property type="match status" value="1"/>
</dbReference>